<dbReference type="PANTHER" id="PTHR11439">
    <property type="entry name" value="GAG-POL-RELATED RETROTRANSPOSON"/>
    <property type="match status" value="1"/>
</dbReference>
<evidence type="ECO:0000313" key="4">
    <source>
        <dbReference type="Proteomes" id="UP000288805"/>
    </source>
</evidence>
<dbReference type="EMBL" id="QGNW01001981">
    <property type="protein sequence ID" value="RVW26827.1"/>
    <property type="molecule type" value="Genomic_DNA"/>
</dbReference>
<dbReference type="SUPFAM" id="SSF56672">
    <property type="entry name" value="DNA/RNA polymerases"/>
    <property type="match status" value="1"/>
</dbReference>
<feature type="region of interest" description="Disordered" evidence="1">
    <location>
        <begin position="214"/>
        <end position="242"/>
    </location>
</feature>
<gene>
    <name evidence="3" type="primary">RE1_1908</name>
    <name evidence="3" type="ORF">CK203_111490</name>
</gene>
<dbReference type="Proteomes" id="UP000288805">
    <property type="component" value="Unassembled WGS sequence"/>
</dbReference>
<accession>A0A438CUE3</accession>
<comment type="caution">
    <text evidence="3">The sequence shown here is derived from an EMBL/GenBank/DDBJ whole genome shotgun (WGS) entry which is preliminary data.</text>
</comment>
<sequence length="1049" mass="118355">MASEGSTSSMDHPNSNFTHHTMPSLNQAFTVRIDQSNYLLGRTQMLNIIIANGIEEMIHGKIPAPSWFLGDSENINLEYNIWQRQNRLVMCWIYSLLTEGVMTQIIGLDTTSEIWIALEKIFLVASKARTMQLRFQLQTTKKGGLRLRAEYNSFVISVTSGHESLSLEEIHSMLLTHENRLEQHTTEETNLMQVNIATMNLQGHNRKNQKFGQFKTQGRGSQNPQQFNHQNFGRSRGRGHYNNNGGNFGHGPGKGSFNNHFYSSGNFNNVSGGSNGNHSAKYVLAVMVCNSVQCWRWKLVHGYRSYASPNSKSQQFEFTYSICWFRQSRRWKWLCTNNNVTVEFFTNGFVVKDQTLKKALLQGNLNYGLYNLSSTPSRRYQDPDDNKLAGRTSLTTEVPCMSSTLQLPNKAVLWHFRASQPFALAHSNLWGPTPVVGANVMIETQFDTKVRMLQTDWGGEFQAFTNTLYFPFAKPSTVQPPCHVSPSHCAIPLVIPTTPISSLLLSSSSPSSELVPISYDSMSISSSKVAPIPIAQPSFSHVPPSCHPMTTHAKNGIFKPKIFPSPIETIFHSPCEPNSFKEAAKVPEWQQAMHLEFEALMNNKTWVLVPPPSNQNIIGCRWVYKLKYKPDGTVERNKARLVAKGFHQTPGFDYFETFSPMVKPTTIRVVLSLALSKNWSIRQLDVHNAFLNDDLFEQVFMTQPPGFVDPSKPNFVCKLTKALYGLKQAPWAWFTKLSSALVKWGFSMSQADTSMFVYYNNSAMLVVLVYVDDITVTGSSSLLIEQLMSSLNSCFAFKDLGPLNFFLGIKVLNFGSSLHLSQARYICHLLQRAGLSESKSMTSPMAAGPVLSIDDGTRLEDPTLYRSLVGALQYCTITRPYIAYTVNKLCQFMHAPTSTHLQAVKHVLRYLKGNLVSWSASKQKVVSRSSTKSEYRGLDKATVELTWIQSLLKEIFVPLFQSPVLYCENLSTTYLVANLVLHSRAKHVEIDYHFVREQVLQKILDVRFLPFEDQVADILTKALSTQCFLHLQSKLTVLSHPVCSRRDAK</sequence>
<proteinExistence type="predicted"/>
<dbReference type="InterPro" id="IPR013103">
    <property type="entry name" value="RVT_2"/>
</dbReference>
<dbReference type="Pfam" id="PF07727">
    <property type="entry name" value="RVT_2"/>
    <property type="match status" value="1"/>
</dbReference>
<organism evidence="3 4">
    <name type="scientific">Vitis vinifera</name>
    <name type="common">Grape</name>
    <dbReference type="NCBI Taxonomy" id="29760"/>
    <lineage>
        <taxon>Eukaryota</taxon>
        <taxon>Viridiplantae</taxon>
        <taxon>Streptophyta</taxon>
        <taxon>Embryophyta</taxon>
        <taxon>Tracheophyta</taxon>
        <taxon>Spermatophyta</taxon>
        <taxon>Magnoliopsida</taxon>
        <taxon>eudicotyledons</taxon>
        <taxon>Gunneridae</taxon>
        <taxon>Pentapetalae</taxon>
        <taxon>rosids</taxon>
        <taxon>Vitales</taxon>
        <taxon>Vitaceae</taxon>
        <taxon>Viteae</taxon>
        <taxon>Vitis</taxon>
    </lineage>
</organism>
<dbReference type="PANTHER" id="PTHR11439:SF455">
    <property type="entry name" value="RLK (RECEPTOR-LIKE PROTEIN KINASE) 8, PUTATIVE-RELATED"/>
    <property type="match status" value="1"/>
</dbReference>
<dbReference type="InterPro" id="IPR043502">
    <property type="entry name" value="DNA/RNA_pol_sf"/>
</dbReference>
<dbReference type="CDD" id="cd09272">
    <property type="entry name" value="RNase_HI_RT_Ty1"/>
    <property type="match status" value="1"/>
</dbReference>
<protein>
    <submittedName>
        <fullName evidence="3">Retrovirus-related Pol polyprotein from transposon RE1</fullName>
    </submittedName>
</protein>
<reference evidence="3 4" key="1">
    <citation type="journal article" date="2018" name="PLoS Genet.">
        <title>Population sequencing reveals clonal diversity and ancestral inbreeding in the grapevine cultivar Chardonnay.</title>
        <authorList>
            <person name="Roach M.J."/>
            <person name="Johnson D.L."/>
            <person name="Bohlmann J."/>
            <person name="van Vuuren H.J."/>
            <person name="Jones S.J."/>
            <person name="Pretorius I.S."/>
            <person name="Schmidt S.A."/>
            <person name="Borneman A.R."/>
        </authorList>
    </citation>
    <scope>NUCLEOTIDE SEQUENCE [LARGE SCALE GENOMIC DNA]</scope>
    <source>
        <strain evidence="4">cv. Chardonnay</strain>
        <tissue evidence="3">Leaf</tissue>
    </source>
</reference>
<evidence type="ECO:0000313" key="3">
    <source>
        <dbReference type="EMBL" id="RVW26827.1"/>
    </source>
</evidence>
<feature type="domain" description="Reverse transcriptase Ty1/copia-type" evidence="2">
    <location>
        <begin position="603"/>
        <end position="846"/>
    </location>
</feature>
<evidence type="ECO:0000256" key="1">
    <source>
        <dbReference type="SAM" id="MobiDB-lite"/>
    </source>
</evidence>
<feature type="compositionally biased region" description="Polar residues" evidence="1">
    <location>
        <begin position="214"/>
        <end position="232"/>
    </location>
</feature>
<dbReference type="AlphaFoldDB" id="A0A438CUE3"/>
<name>A0A438CUE3_VITVI</name>
<evidence type="ECO:0000259" key="2">
    <source>
        <dbReference type="Pfam" id="PF07727"/>
    </source>
</evidence>